<evidence type="ECO:0000313" key="1">
    <source>
        <dbReference type="EMBL" id="RKS83218.1"/>
    </source>
</evidence>
<name>A0A495R8M3_9EURY</name>
<protein>
    <submittedName>
        <fullName evidence="1">Uncharacterized protein</fullName>
    </submittedName>
</protein>
<gene>
    <name evidence="1" type="ORF">BDK61_2554</name>
</gene>
<proteinExistence type="predicted"/>
<sequence>MVRKVRIVSEPRVEEISVRRHTYRFFEFGDDHTEEMLLMSWPWSSSSCSSLWRSRRTGGLVVGVGDVLASCRFFHTQLKIYILSGN</sequence>
<dbReference type="EMBL" id="RBWW01000001">
    <property type="protein sequence ID" value="RKS83218.1"/>
    <property type="molecule type" value="Genomic_DNA"/>
</dbReference>
<evidence type="ECO:0000313" key="2">
    <source>
        <dbReference type="Proteomes" id="UP000268233"/>
    </source>
</evidence>
<comment type="caution">
    <text evidence="1">The sequence shown here is derived from an EMBL/GenBank/DDBJ whole genome shotgun (WGS) entry which is preliminary data.</text>
</comment>
<dbReference type="Proteomes" id="UP000268233">
    <property type="component" value="Unassembled WGS sequence"/>
</dbReference>
<organism evidence="1 2">
    <name type="scientific">Haloarcula quadrata</name>
    <dbReference type="NCBI Taxonomy" id="182779"/>
    <lineage>
        <taxon>Archaea</taxon>
        <taxon>Methanobacteriati</taxon>
        <taxon>Methanobacteriota</taxon>
        <taxon>Stenosarchaea group</taxon>
        <taxon>Halobacteria</taxon>
        <taxon>Halobacteriales</taxon>
        <taxon>Haloarculaceae</taxon>
        <taxon>Haloarcula</taxon>
    </lineage>
</organism>
<keyword evidence="2" id="KW-1185">Reference proteome</keyword>
<accession>A0A495R8M3</accession>
<dbReference type="AlphaFoldDB" id="A0A495R8M3"/>
<reference evidence="1 2" key="1">
    <citation type="submission" date="2018-10" db="EMBL/GenBank/DDBJ databases">
        <title>Genomic Encyclopedia of Archaeal and Bacterial Type Strains, Phase II (KMG-II): from individual species to whole genera.</title>
        <authorList>
            <person name="Goeker M."/>
        </authorList>
    </citation>
    <scope>NUCLEOTIDE SEQUENCE [LARGE SCALE GENOMIC DNA]</scope>
    <source>
        <strain evidence="1 2">DSM 11927</strain>
    </source>
</reference>